<evidence type="ECO:0000259" key="1">
    <source>
        <dbReference type="Pfam" id="PF25298"/>
    </source>
</evidence>
<evidence type="ECO:0000313" key="2">
    <source>
        <dbReference type="EMBL" id="CAB0039560.1"/>
    </source>
</evidence>
<dbReference type="InterPro" id="IPR057251">
    <property type="entry name" value="FP_C"/>
</dbReference>
<evidence type="ECO:0000313" key="3">
    <source>
        <dbReference type="Proteomes" id="UP000479190"/>
    </source>
</evidence>
<dbReference type="AlphaFoldDB" id="A0A6H5IX91"/>
<dbReference type="Proteomes" id="UP000479190">
    <property type="component" value="Unassembled WGS sequence"/>
</dbReference>
<reference evidence="2 3" key="1">
    <citation type="submission" date="2020-02" db="EMBL/GenBank/DDBJ databases">
        <authorList>
            <person name="Ferguson B K."/>
        </authorList>
    </citation>
    <scope>NUCLEOTIDE SEQUENCE [LARGE SCALE GENOMIC DNA]</scope>
</reference>
<protein>
    <recommendedName>
        <fullName evidence="1">FP protein C-terminal domain-containing protein</fullName>
    </recommendedName>
</protein>
<dbReference type="EMBL" id="CADCXV010000969">
    <property type="protein sequence ID" value="CAB0039560.1"/>
    <property type="molecule type" value="Genomic_DNA"/>
</dbReference>
<feature type="domain" description="FP protein C-terminal" evidence="1">
    <location>
        <begin position="126"/>
        <end position="172"/>
    </location>
</feature>
<keyword evidence="3" id="KW-1185">Reference proteome</keyword>
<proteinExistence type="predicted"/>
<name>A0A6H5IX91_9HYME</name>
<organism evidence="2 3">
    <name type="scientific">Trichogramma brassicae</name>
    <dbReference type="NCBI Taxonomy" id="86971"/>
    <lineage>
        <taxon>Eukaryota</taxon>
        <taxon>Metazoa</taxon>
        <taxon>Ecdysozoa</taxon>
        <taxon>Arthropoda</taxon>
        <taxon>Hexapoda</taxon>
        <taxon>Insecta</taxon>
        <taxon>Pterygota</taxon>
        <taxon>Neoptera</taxon>
        <taxon>Endopterygota</taxon>
        <taxon>Hymenoptera</taxon>
        <taxon>Apocrita</taxon>
        <taxon>Proctotrupomorpha</taxon>
        <taxon>Chalcidoidea</taxon>
        <taxon>Trichogrammatidae</taxon>
        <taxon>Trichogramma</taxon>
    </lineage>
</organism>
<sequence length="173" mass="19140">MTAVFETSCSAMGIWYNALYRSTTVKTLPTLSCSRSSMISRVRRSGRVWALNVNEVRWLPLSARLADGQPETSAARSMVAQFKQIVSRDSVLKLKKRSGELPASALLPGAAGSLRLYEMHSNFVHDLLRKARTTATARGYRHVWARDGIVCVRKSDGADVIELLAESNLESLL</sequence>
<gene>
    <name evidence="2" type="ORF">TBRA_LOCUS11299</name>
</gene>
<dbReference type="Pfam" id="PF25298">
    <property type="entry name" value="Baculo_FP_2nd"/>
    <property type="match status" value="1"/>
</dbReference>
<accession>A0A6H5IX91</accession>